<name>A0A0V1A6V1_9BILA</name>
<sequence length="82" mass="9467">MSQFIDSNLCCPDVVCYEVLDIEDGLQSLDSLPMVLVLSWYIEVRRHLGGLELVWIAASCSNRTMFNPLWFKGSMDEWMNSF</sequence>
<dbReference type="AlphaFoldDB" id="A0A0V1A6V1"/>
<organism evidence="1 2">
    <name type="scientific">Trichinella patagoniensis</name>
    <dbReference type="NCBI Taxonomy" id="990121"/>
    <lineage>
        <taxon>Eukaryota</taxon>
        <taxon>Metazoa</taxon>
        <taxon>Ecdysozoa</taxon>
        <taxon>Nematoda</taxon>
        <taxon>Enoplea</taxon>
        <taxon>Dorylaimia</taxon>
        <taxon>Trichinellida</taxon>
        <taxon>Trichinellidae</taxon>
        <taxon>Trichinella</taxon>
    </lineage>
</organism>
<accession>A0A0V1A6V1</accession>
<comment type="caution">
    <text evidence="1">The sequence shown here is derived from an EMBL/GenBank/DDBJ whole genome shotgun (WGS) entry which is preliminary data.</text>
</comment>
<dbReference type="EMBL" id="JYDQ01000027">
    <property type="protein sequence ID" value="KRY20172.1"/>
    <property type="molecule type" value="Genomic_DNA"/>
</dbReference>
<gene>
    <name evidence="1" type="ORF">T12_14964</name>
</gene>
<evidence type="ECO:0000313" key="2">
    <source>
        <dbReference type="Proteomes" id="UP000054783"/>
    </source>
</evidence>
<protein>
    <submittedName>
        <fullName evidence="1">Uncharacterized protein</fullName>
    </submittedName>
</protein>
<proteinExistence type="predicted"/>
<dbReference type="Proteomes" id="UP000054783">
    <property type="component" value="Unassembled WGS sequence"/>
</dbReference>
<keyword evidence="2" id="KW-1185">Reference proteome</keyword>
<evidence type="ECO:0000313" key="1">
    <source>
        <dbReference type="EMBL" id="KRY20172.1"/>
    </source>
</evidence>
<reference evidence="1 2" key="1">
    <citation type="submission" date="2015-01" db="EMBL/GenBank/DDBJ databases">
        <title>Evolution of Trichinella species and genotypes.</title>
        <authorList>
            <person name="Korhonen P.K."/>
            <person name="Edoardo P."/>
            <person name="Giuseppe L.R."/>
            <person name="Gasser R.B."/>
        </authorList>
    </citation>
    <scope>NUCLEOTIDE SEQUENCE [LARGE SCALE GENOMIC DNA]</scope>
    <source>
        <strain evidence="1">ISS2496</strain>
    </source>
</reference>